<dbReference type="PANTHER" id="PTHR43712:SF2">
    <property type="entry name" value="O-METHYLTRANSFERASE CICE"/>
    <property type="match status" value="1"/>
</dbReference>
<feature type="domain" description="O-methyltransferase dimerisation" evidence="6">
    <location>
        <begin position="69"/>
        <end position="146"/>
    </location>
</feature>
<organism evidence="7 8">
    <name type="scientific">Didymosphaeria variabile</name>
    <dbReference type="NCBI Taxonomy" id="1932322"/>
    <lineage>
        <taxon>Eukaryota</taxon>
        <taxon>Fungi</taxon>
        <taxon>Dikarya</taxon>
        <taxon>Ascomycota</taxon>
        <taxon>Pezizomycotina</taxon>
        <taxon>Dothideomycetes</taxon>
        <taxon>Pleosporomycetidae</taxon>
        <taxon>Pleosporales</taxon>
        <taxon>Massarineae</taxon>
        <taxon>Didymosphaeriaceae</taxon>
        <taxon>Didymosphaeria</taxon>
    </lineage>
</organism>
<dbReference type="InterPro" id="IPR036390">
    <property type="entry name" value="WH_DNA-bd_sf"/>
</dbReference>
<dbReference type="OrthoDB" id="1606438at2759"/>
<dbReference type="InterPro" id="IPR029063">
    <property type="entry name" value="SAM-dependent_MTases_sf"/>
</dbReference>
<evidence type="ECO:0000259" key="5">
    <source>
        <dbReference type="Pfam" id="PF00891"/>
    </source>
</evidence>
<dbReference type="InterPro" id="IPR001077">
    <property type="entry name" value="COMT_C"/>
</dbReference>
<feature type="domain" description="O-methyltransferase C-terminal" evidence="5">
    <location>
        <begin position="198"/>
        <end position="387"/>
    </location>
</feature>
<evidence type="ECO:0000259" key="6">
    <source>
        <dbReference type="Pfam" id="PF08100"/>
    </source>
</evidence>
<dbReference type="Proteomes" id="UP001140513">
    <property type="component" value="Unassembled WGS sequence"/>
</dbReference>
<evidence type="ECO:0000256" key="2">
    <source>
        <dbReference type="ARBA" id="ARBA00022679"/>
    </source>
</evidence>
<evidence type="ECO:0000256" key="4">
    <source>
        <dbReference type="ARBA" id="ARBA00023604"/>
    </source>
</evidence>
<dbReference type="SUPFAM" id="SSF46785">
    <property type="entry name" value="Winged helix' DNA-binding domain"/>
    <property type="match status" value="1"/>
</dbReference>
<dbReference type="PANTHER" id="PTHR43712">
    <property type="entry name" value="PUTATIVE (AFU_ORTHOLOGUE AFUA_4G14580)-RELATED"/>
    <property type="match status" value="1"/>
</dbReference>
<reference evidence="7" key="1">
    <citation type="submission" date="2022-10" db="EMBL/GenBank/DDBJ databases">
        <title>Tapping the CABI collections for fungal endophytes: first genome assemblies for Collariella, Neodidymelliopsis, Ascochyta clinopodiicola, Didymella pomorum, Didymosphaeria variabile, Neocosmospora piperis and Neocucurbitaria cava.</title>
        <authorList>
            <person name="Hill R."/>
        </authorList>
    </citation>
    <scope>NUCLEOTIDE SEQUENCE</scope>
    <source>
        <strain evidence="7">IMI 356815</strain>
    </source>
</reference>
<protein>
    <recommendedName>
        <fullName evidence="9">S-adenosyl-L-methionine-dependent methyltransferase</fullName>
    </recommendedName>
</protein>
<dbReference type="GO" id="GO:0046983">
    <property type="term" value="F:protein dimerization activity"/>
    <property type="evidence" value="ECO:0007669"/>
    <property type="project" value="InterPro"/>
</dbReference>
<evidence type="ECO:0000256" key="1">
    <source>
        <dbReference type="ARBA" id="ARBA00022603"/>
    </source>
</evidence>
<comment type="caution">
    <text evidence="7">The sequence shown here is derived from an EMBL/GenBank/DDBJ whole genome shotgun (WGS) entry which is preliminary data.</text>
</comment>
<evidence type="ECO:0000313" key="8">
    <source>
        <dbReference type="Proteomes" id="UP001140513"/>
    </source>
</evidence>
<dbReference type="GO" id="GO:0032259">
    <property type="term" value="P:methylation"/>
    <property type="evidence" value="ECO:0007669"/>
    <property type="project" value="UniProtKB-KW"/>
</dbReference>
<evidence type="ECO:0008006" key="9">
    <source>
        <dbReference type="Google" id="ProtNLM"/>
    </source>
</evidence>
<keyword evidence="3" id="KW-0949">S-adenosyl-L-methionine</keyword>
<dbReference type="InterPro" id="IPR016461">
    <property type="entry name" value="COMT-like"/>
</dbReference>
<dbReference type="SUPFAM" id="SSF53335">
    <property type="entry name" value="S-adenosyl-L-methionine-dependent methyltransferases"/>
    <property type="match status" value="1"/>
</dbReference>
<dbReference type="EMBL" id="JAPEUX010000002">
    <property type="protein sequence ID" value="KAJ4357161.1"/>
    <property type="molecule type" value="Genomic_DNA"/>
</dbReference>
<evidence type="ECO:0000256" key="3">
    <source>
        <dbReference type="ARBA" id="ARBA00022691"/>
    </source>
</evidence>
<proteinExistence type="inferred from homology"/>
<dbReference type="Gene3D" id="3.40.50.150">
    <property type="entry name" value="Vaccinia Virus protein VP39"/>
    <property type="match status" value="1"/>
</dbReference>
<gene>
    <name evidence="7" type="ORF">N0V89_001736</name>
</gene>
<dbReference type="NCBIfam" id="NF041278">
    <property type="entry name" value="CmcJ_NvfI_EfuI"/>
    <property type="match status" value="1"/>
</dbReference>
<dbReference type="RefSeq" id="XP_056074020.1">
    <property type="nucleotide sequence ID" value="XM_056210547.1"/>
</dbReference>
<keyword evidence="1" id="KW-0489">Methyltransferase</keyword>
<dbReference type="InterPro" id="IPR036388">
    <property type="entry name" value="WH-like_DNA-bd_sf"/>
</dbReference>
<dbReference type="InterPro" id="IPR044053">
    <property type="entry name" value="AsaB-like"/>
</dbReference>
<dbReference type="Pfam" id="PF00891">
    <property type="entry name" value="Methyltransf_2"/>
    <property type="match status" value="1"/>
</dbReference>
<dbReference type="Pfam" id="PF08100">
    <property type="entry name" value="Dimerisation"/>
    <property type="match status" value="1"/>
</dbReference>
<accession>A0A9W8XR74</accession>
<dbReference type="GeneID" id="80905266"/>
<dbReference type="PROSITE" id="PS51683">
    <property type="entry name" value="SAM_OMT_II"/>
    <property type="match status" value="1"/>
</dbReference>
<name>A0A9W8XR74_9PLEO</name>
<keyword evidence="8" id="KW-1185">Reference proteome</keyword>
<dbReference type="AlphaFoldDB" id="A0A9W8XR74"/>
<keyword evidence="2" id="KW-0808">Transferase</keyword>
<evidence type="ECO:0000313" key="7">
    <source>
        <dbReference type="EMBL" id="KAJ4357161.1"/>
    </source>
</evidence>
<dbReference type="GO" id="GO:0008171">
    <property type="term" value="F:O-methyltransferase activity"/>
    <property type="evidence" value="ECO:0007669"/>
    <property type="project" value="InterPro"/>
</dbReference>
<sequence length="597" mass="67857">MESLLHELNASLESAVRRLNGDEKLALQESLHNTEALPNKTTLALAGQTLDLVAEVQHLLEPGHLILADHYLGYMSTKALCAAVELNIPDILRQEPKTLPALAKECKARADRLGQIMRTLFNNGVFSYNKQDKTYQNNHVSTLLLSDHWTQWRNWVELYGNEFYDMARGIPAACGAGISRSPAQVNYDTDDSMFKYFTDQGWIQKFHKTLSGGAIAQAPGILEDYPWEEVAHGTVIDIGGGGGGLIALLLRKFRTMTGAILEAPRVIEQARANFHTPDGQFEDVGGQIPGENLLTGDFFVSIPSFEVYTLKWCLHDWDDNKAAIILKNIRKSIKRSSKSRLIVLESVLEDGHTGRLSRYADMNMMVAVGGKERDESQWRTLGEESGWKLRKVYPLRNAWPYAIEFVPVWFEGEAPPAEKEIPSVEPGSVVAEMRFLEPWENKSGNPYMRISPDPGYDRSNFQWQDYAVKIYDARPTRNQFVLDTHGFAFHDDDILQETIDALRGNNKETVRDLYYPHIEDFVKRITGAPRVIIFDHTLRKRRLELAKTENNDNKEQPATMVHCDQSPKGALRRLKMNIEPWENVDDLLQGRVQMLKY</sequence>
<dbReference type="InterPro" id="IPR012967">
    <property type="entry name" value="COMT_dimerisation"/>
</dbReference>
<dbReference type="GO" id="GO:0016491">
    <property type="term" value="F:oxidoreductase activity"/>
    <property type="evidence" value="ECO:0007669"/>
    <property type="project" value="InterPro"/>
</dbReference>
<comment type="similarity">
    <text evidence="4">Belongs to the asaB hydroxylase/desaturase family.</text>
</comment>
<dbReference type="Gene3D" id="1.10.10.10">
    <property type="entry name" value="Winged helix-like DNA-binding domain superfamily/Winged helix DNA-binding domain"/>
    <property type="match status" value="1"/>
</dbReference>